<protein>
    <submittedName>
        <fullName evidence="1">Uncharacterized protein</fullName>
    </submittedName>
</protein>
<sequence length="170" mass="17907">MRYDKISQSWKGGIGMRWYSVAGGAPELSGAVPVTSGPLASLNGFEDDALLKRTWSYTGRVLSATVDINRADPDADSRGALTRVETVSRMAEHLVVPLSGIGDGGLAVLDHTLKGADHPLVRAYFCSGNAYVSVLMHVAGVIDDEAGLTAHAGELIAALHEVLDDLRPPA</sequence>
<accession>A0ABQ4A2B6</accession>
<dbReference type="RefSeq" id="WP_203841955.1">
    <property type="nucleotide sequence ID" value="NZ_BAAATV010000015.1"/>
</dbReference>
<name>A0ABQ4A2B6_9ACTN</name>
<organism evidence="1 2">
    <name type="scientific">Winogradskya humida</name>
    <dbReference type="NCBI Taxonomy" id="113566"/>
    <lineage>
        <taxon>Bacteria</taxon>
        <taxon>Bacillati</taxon>
        <taxon>Actinomycetota</taxon>
        <taxon>Actinomycetes</taxon>
        <taxon>Micromonosporales</taxon>
        <taxon>Micromonosporaceae</taxon>
        <taxon>Winogradskya</taxon>
    </lineage>
</organism>
<evidence type="ECO:0000313" key="2">
    <source>
        <dbReference type="Proteomes" id="UP000603200"/>
    </source>
</evidence>
<keyword evidence="2" id="KW-1185">Reference proteome</keyword>
<dbReference type="EMBL" id="BOMN01000114">
    <property type="protein sequence ID" value="GIE24972.1"/>
    <property type="molecule type" value="Genomic_DNA"/>
</dbReference>
<reference evidence="1 2" key="1">
    <citation type="submission" date="2021-01" db="EMBL/GenBank/DDBJ databases">
        <title>Whole genome shotgun sequence of Actinoplanes humidus NBRC 14915.</title>
        <authorList>
            <person name="Komaki H."/>
            <person name="Tamura T."/>
        </authorList>
    </citation>
    <scope>NUCLEOTIDE SEQUENCE [LARGE SCALE GENOMIC DNA]</scope>
    <source>
        <strain evidence="1 2">NBRC 14915</strain>
    </source>
</reference>
<proteinExistence type="predicted"/>
<dbReference type="Proteomes" id="UP000603200">
    <property type="component" value="Unassembled WGS sequence"/>
</dbReference>
<gene>
    <name evidence="1" type="ORF">Ahu01nite_080740</name>
</gene>
<evidence type="ECO:0000313" key="1">
    <source>
        <dbReference type="EMBL" id="GIE24972.1"/>
    </source>
</evidence>
<comment type="caution">
    <text evidence="1">The sequence shown here is derived from an EMBL/GenBank/DDBJ whole genome shotgun (WGS) entry which is preliminary data.</text>
</comment>